<dbReference type="PROSITE" id="PS00792">
    <property type="entry name" value="DHPS_1"/>
    <property type="match status" value="1"/>
</dbReference>
<dbReference type="Proteomes" id="UP001500979">
    <property type="component" value="Unassembled WGS sequence"/>
</dbReference>
<organism evidence="12 13">
    <name type="scientific">Saccharopolyspora taberi</name>
    <dbReference type="NCBI Taxonomy" id="60895"/>
    <lineage>
        <taxon>Bacteria</taxon>
        <taxon>Bacillati</taxon>
        <taxon>Actinomycetota</taxon>
        <taxon>Actinomycetes</taxon>
        <taxon>Pseudonocardiales</taxon>
        <taxon>Pseudonocardiaceae</taxon>
        <taxon>Saccharopolyspora</taxon>
    </lineage>
</organism>
<evidence type="ECO:0000256" key="4">
    <source>
        <dbReference type="ARBA" id="ARBA00009503"/>
    </source>
</evidence>
<feature type="domain" description="Pterin-binding" evidence="11">
    <location>
        <begin position="28"/>
        <end position="280"/>
    </location>
</feature>
<dbReference type="InterPro" id="IPR045031">
    <property type="entry name" value="DHP_synth-like"/>
</dbReference>
<comment type="caution">
    <text evidence="12">The sequence shown here is derived from an EMBL/GenBank/DDBJ whole genome shotgun (WGS) entry which is preliminary data.</text>
</comment>
<evidence type="ECO:0000256" key="7">
    <source>
        <dbReference type="ARBA" id="ARBA00022723"/>
    </source>
</evidence>
<evidence type="ECO:0000313" key="12">
    <source>
        <dbReference type="EMBL" id="GAA2797626.1"/>
    </source>
</evidence>
<evidence type="ECO:0000313" key="13">
    <source>
        <dbReference type="Proteomes" id="UP001500979"/>
    </source>
</evidence>
<keyword evidence="9 10" id="KW-0289">Folate biosynthesis</keyword>
<evidence type="ECO:0000256" key="10">
    <source>
        <dbReference type="RuleBase" id="RU361205"/>
    </source>
</evidence>
<evidence type="ECO:0000256" key="9">
    <source>
        <dbReference type="ARBA" id="ARBA00022909"/>
    </source>
</evidence>
<name>A0ABN3VEP0_9PSEU</name>
<dbReference type="Gene3D" id="3.20.20.20">
    <property type="entry name" value="Dihydropteroate synthase-like"/>
    <property type="match status" value="1"/>
</dbReference>
<dbReference type="InterPro" id="IPR011005">
    <property type="entry name" value="Dihydropteroate_synth-like_sf"/>
</dbReference>
<comment type="pathway">
    <text evidence="3 10">Cofactor biosynthesis; tetrahydrofolate biosynthesis; 7,8-dihydrofolate from 2-amino-4-hydroxy-6-hydroxymethyl-7,8-dihydropteridine diphosphate and 4-aminobenzoate: step 1/2.</text>
</comment>
<dbReference type="PANTHER" id="PTHR20941">
    <property type="entry name" value="FOLATE SYNTHESIS PROTEINS"/>
    <property type="match status" value="1"/>
</dbReference>
<keyword evidence="6 10" id="KW-0808">Transferase</keyword>
<keyword evidence="13" id="KW-1185">Reference proteome</keyword>
<comment type="similarity">
    <text evidence="4 10">Belongs to the DHPS family.</text>
</comment>
<comment type="cofactor">
    <cofactor evidence="2 10">
        <name>Mg(2+)</name>
        <dbReference type="ChEBI" id="CHEBI:18420"/>
    </cofactor>
</comment>
<dbReference type="CDD" id="cd00739">
    <property type="entry name" value="DHPS"/>
    <property type="match status" value="1"/>
</dbReference>
<evidence type="ECO:0000256" key="2">
    <source>
        <dbReference type="ARBA" id="ARBA00001946"/>
    </source>
</evidence>
<evidence type="ECO:0000256" key="1">
    <source>
        <dbReference type="ARBA" id="ARBA00000012"/>
    </source>
</evidence>
<accession>A0ABN3VEP0</accession>
<evidence type="ECO:0000256" key="5">
    <source>
        <dbReference type="ARBA" id="ARBA00012458"/>
    </source>
</evidence>
<comment type="catalytic activity">
    <reaction evidence="1">
        <text>(7,8-dihydropterin-6-yl)methyl diphosphate + 4-aminobenzoate = 7,8-dihydropteroate + diphosphate</text>
        <dbReference type="Rhea" id="RHEA:19949"/>
        <dbReference type="ChEBI" id="CHEBI:17836"/>
        <dbReference type="ChEBI" id="CHEBI:17839"/>
        <dbReference type="ChEBI" id="CHEBI:33019"/>
        <dbReference type="ChEBI" id="CHEBI:72950"/>
        <dbReference type="EC" id="2.5.1.15"/>
    </reaction>
</comment>
<dbReference type="PROSITE" id="PS00793">
    <property type="entry name" value="DHPS_2"/>
    <property type="match status" value="1"/>
</dbReference>
<evidence type="ECO:0000256" key="3">
    <source>
        <dbReference type="ARBA" id="ARBA00004763"/>
    </source>
</evidence>
<dbReference type="SUPFAM" id="SSF51717">
    <property type="entry name" value="Dihydropteroate synthetase-like"/>
    <property type="match status" value="1"/>
</dbReference>
<evidence type="ECO:0000256" key="8">
    <source>
        <dbReference type="ARBA" id="ARBA00022842"/>
    </source>
</evidence>
<comment type="function">
    <text evidence="10">Catalyzes the condensation of para-aminobenzoate (pABA) with 6-hydroxymethyl-7,8-dihydropterin diphosphate (DHPt-PP) to form 7,8-dihydropteroate (H2Pte), the immediate precursor of folate derivatives.</text>
</comment>
<dbReference type="NCBIfam" id="TIGR01496">
    <property type="entry name" value="DHPS"/>
    <property type="match status" value="1"/>
</dbReference>
<dbReference type="EMBL" id="BAAAUX010000014">
    <property type="protein sequence ID" value="GAA2797626.1"/>
    <property type="molecule type" value="Genomic_DNA"/>
</dbReference>
<dbReference type="PROSITE" id="PS50972">
    <property type="entry name" value="PTERIN_BINDING"/>
    <property type="match status" value="1"/>
</dbReference>
<evidence type="ECO:0000259" key="11">
    <source>
        <dbReference type="PROSITE" id="PS50972"/>
    </source>
</evidence>
<dbReference type="PANTHER" id="PTHR20941:SF1">
    <property type="entry name" value="FOLIC ACID SYNTHESIS PROTEIN FOL1"/>
    <property type="match status" value="1"/>
</dbReference>
<proteinExistence type="inferred from homology"/>
<dbReference type="RefSeq" id="WP_344681098.1">
    <property type="nucleotide sequence ID" value="NZ_BAAAUX010000014.1"/>
</dbReference>
<dbReference type="InterPro" id="IPR000489">
    <property type="entry name" value="Pterin-binding_dom"/>
</dbReference>
<dbReference type="EC" id="2.5.1.15" evidence="5 10"/>
<dbReference type="InterPro" id="IPR006390">
    <property type="entry name" value="DHP_synth_dom"/>
</dbReference>
<keyword evidence="8 10" id="KW-0460">Magnesium</keyword>
<protein>
    <recommendedName>
        <fullName evidence="5 10">Dihydropteroate synthase</fullName>
        <shortName evidence="10">DHPS</shortName>
        <ecNumber evidence="5 10">2.5.1.15</ecNumber>
    </recommendedName>
    <alternativeName>
        <fullName evidence="10">Dihydropteroate pyrophosphorylase</fullName>
    </alternativeName>
</protein>
<gene>
    <name evidence="12" type="primary">folP_2</name>
    <name evidence="12" type="ORF">GCM10010470_36040</name>
</gene>
<evidence type="ECO:0000256" key="6">
    <source>
        <dbReference type="ARBA" id="ARBA00022679"/>
    </source>
</evidence>
<reference evidence="12 13" key="1">
    <citation type="journal article" date="2019" name="Int. J. Syst. Evol. Microbiol.">
        <title>The Global Catalogue of Microorganisms (GCM) 10K type strain sequencing project: providing services to taxonomists for standard genome sequencing and annotation.</title>
        <authorList>
            <consortium name="The Broad Institute Genomics Platform"/>
            <consortium name="The Broad Institute Genome Sequencing Center for Infectious Disease"/>
            <person name="Wu L."/>
            <person name="Ma J."/>
        </authorList>
    </citation>
    <scope>NUCLEOTIDE SEQUENCE [LARGE SCALE GENOMIC DNA]</scope>
    <source>
        <strain evidence="12 13">JCM 9383</strain>
    </source>
</reference>
<sequence length="292" mass="30854">MTNTSELVTTEPKPRVDRLTQRLRDPRPLLCGIVNVTPDSFSDGGSCLDHAAAVARGLRLADEGAGIIDVGGESTRPGSRQPGVAEELERVVPVIERLTRATSVPVSVDTSRAEVMRAAVAAGASMINDVRALQEPGAVRAAAELGVPVCLTHMLGSPATMQRDPRYDDVVGEVVAFLRRRVEECSEAGIPDGHVVVDPGFGFGKTLEHNLELLASLPTLGQLGLPIMVGLSRKAMLGQITGRPVRHRRTASATAAVLAVQRGARILRVHDVAATSDALKVLDALASVEVPR</sequence>
<dbReference type="Pfam" id="PF00809">
    <property type="entry name" value="Pterin_bind"/>
    <property type="match status" value="1"/>
</dbReference>
<keyword evidence="7 10" id="KW-0479">Metal-binding</keyword>